<dbReference type="Proteomes" id="UP000005709">
    <property type="component" value="Unassembled WGS sequence"/>
</dbReference>
<dbReference type="InterPro" id="IPR009363">
    <property type="entry name" value="Phage_Mu_Gp16"/>
</dbReference>
<name>C8PIL5_9BACT</name>
<gene>
    <name evidence="1" type="ORF">CAMGR0001_1676</name>
</gene>
<evidence type="ECO:0000313" key="2">
    <source>
        <dbReference type="Proteomes" id="UP000005709"/>
    </source>
</evidence>
<dbReference type="OrthoDB" id="5324432at2"/>
<sequence>MTKSQEIYRKKLLAMIHLHPFHKHAVQEGAWDVFLQSWGVGSCAELNVKELVNVLAVMDGKAAPRRFEDAATAPQVFAIRNAWQRVAVNVSETALLAFVGRIIKQPCTDVSKLSKKQASWVIAALRKMREAR</sequence>
<accession>C8PIL5</accession>
<reference evidence="1 2" key="1">
    <citation type="submission" date="2009-07" db="EMBL/GenBank/DDBJ databases">
        <authorList>
            <person name="Madupu R."/>
            <person name="Sebastian Y."/>
            <person name="Durkin A.S."/>
            <person name="Torralba M."/>
            <person name="Methe B."/>
            <person name="Sutton G.G."/>
            <person name="Strausberg R.L."/>
            <person name="Nelson K.E."/>
        </authorList>
    </citation>
    <scope>NUCLEOTIDE SEQUENCE [LARGE SCALE GENOMIC DNA]</scope>
    <source>
        <strain evidence="1 2">RM3268</strain>
    </source>
</reference>
<evidence type="ECO:0008006" key="3">
    <source>
        <dbReference type="Google" id="ProtNLM"/>
    </source>
</evidence>
<dbReference type="STRING" id="824.CGRAC_0599"/>
<dbReference type="RefSeq" id="WP_005872510.1">
    <property type="nucleotide sequence ID" value="NZ_ACYG01000027.1"/>
</dbReference>
<dbReference type="Pfam" id="PF06252">
    <property type="entry name" value="GemA"/>
    <property type="match status" value="1"/>
</dbReference>
<comment type="caution">
    <text evidence="1">The sequence shown here is derived from an EMBL/GenBank/DDBJ whole genome shotgun (WGS) entry which is preliminary data.</text>
</comment>
<keyword evidence="2" id="KW-1185">Reference proteome</keyword>
<protein>
    <recommendedName>
        <fullName evidence="3">DUF1018 domain-containing protein</fullName>
    </recommendedName>
</protein>
<dbReference type="AlphaFoldDB" id="C8PIL5"/>
<proteinExistence type="predicted"/>
<evidence type="ECO:0000313" key="1">
    <source>
        <dbReference type="EMBL" id="EEV17380.1"/>
    </source>
</evidence>
<dbReference type="EMBL" id="ACYG01000027">
    <property type="protein sequence ID" value="EEV17380.1"/>
    <property type="molecule type" value="Genomic_DNA"/>
</dbReference>
<organism evidence="1 2">
    <name type="scientific">Campylobacter gracilis RM3268</name>
    <dbReference type="NCBI Taxonomy" id="553220"/>
    <lineage>
        <taxon>Bacteria</taxon>
        <taxon>Pseudomonadati</taxon>
        <taxon>Campylobacterota</taxon>
        <taxon>Epsilonproteobacteria</taxon>
        <taxon>Campylobacterales</taxon>
        <taxon>Campylobacteraceae</taxon>
        <taxon>Campylobacter</taxon>
    </lineage>
</organism>